<evidence type="ECO:0000256" key="7">
    <source>
        <dbReference type="ARBA" id="ARBA00023308"/>
    </source>
</evidence>
<comment type="function">
    <text evidence="8">Involved in the catabolism of L-rhamnose (6-deoxy-L-mannose). Catalyzes the transfer of the gamma-phosphate group from ATP to the 1-hydroxyl group of L-rhamnulose to yield L-rhamnulose 1-phosphate.</text>
</comment>
<comment type="similarity">
    <text evidence="8">Belongs to the rhamnulokinase family.</text>
</comment>
<comment type="caution">
    <text evidence="8">Lacks conserved residue(s) required for the propagation of feature annotation.</text>
</comment>
<feature type="binding site" evidence="8">
    <location>
        <position position="296"/>
    </location>
    <ligand>
        <name>substrate</name>
    </ligand>
</feature>
<dbReference type="NCBIfam" id="TIGR02627">
    <property type="entry name" value="rhamnulo_kin"/>
    <property type="match status" value="1"/>
</dbReference>
<comment type="pathway">
    <text evidence="8">Carbohydrate degradation; L-rhamnose degradation; glycerone phosphate from L-rhamnose: step 2/3.</text>
</comment>
<comment type="similarity">
    <text evidence="1">Belongs to the FGGY kinase family.</text>
</comment>
<evidence type="ECO:0000256" key="6">
    <source>
        <dbReference type="ARBA" id="ARBA00023157"/>
    </source>
</evidence>
<dbReference type="InterPro" id="IPR000577">
    <property type="entry name" value="Carb_kinase_FGGY"/>
</dbReference>
<feature type="domain" description="Carbohydrate kinase FGGY C-terminal" evidence="11">
    <location>
        <begin position="254"/>
        <end position="442"/>
    </location>
</feature>
<accession>A0ABT9XUL2</accession>
<evidence type="ECO:0000313" key="13">
    <source>
        <dbReference type="Proteomes" id="UP001224122"/>
    </source>
</evidence>
<keyword evidence="4 8" id="KW-0418">Kinase</keyword>
<keyword evidence="8" id="KW-0460">Magnesium</keyword>
<keyword evidence="13" id="KW-1185">Reference proteome</keyword>
<keyword evidence="6 8" id="KW-1015">Disulfide bond</keyword>
<comment type="caution">
    <text evidence="12">The sequence shown here is derived from an EMBL/GenBank/DDBJ whole genome shotgun (WGS) entry which is preliminary data.</text>
</comment>
<evidence type="ECO:0000256" key="1">
    <source>
        <dbReference type="ARBA" id="ARBA00009156"/>
    </source>
</evidence>
<dbReference type="SUPFAM" id="SSF53067">
    <property type="entry name" value="Actin-like ATPase domain"/>
    <property type="match status" value="2"/>
</dbReference>
<feature type="binding site" evidence="8">
    <location>
        <begin position="237"/>
        <end position="239"/>
    </location>
    <ligand>
        <name>substrate</name>
    </ligand>
</feature>
<protein>
    <recommendedName>
        <fullName evidence="8 9">Rhamnulokinase</fullName>
        <shortName evidence="8">RhaB</shortName>
        <ecNumber evidence="8 9">2.7.1.5</ecNumber>
    </recommendedName>
    <alternativeName>
        <fullName evidence="8">ATP:L-rhamnulose phosphotransferase</fullName>
    </alternativeName>
    <alternativeName>
        <fullName evidence="8">L-rhamnulose 1-kinase</fullName>
    </alternativeName>
    <alternativeName>
        <fullName evidence="8">Rhamnulose kinase</fullName>
    </alternativeName>
</protein>
<feature type="binding site" evidence="8">
    <location>
        <position position="304"/>
    </location>
    <ligand>
        <name>ATP</name>
        <dbReference type="ChEBI" id="CHEBI:30616"/>
    </ligand>
</feature>
<dbReference type="Gene3D" id="3.30.420.40">
    <property type="match status" value="2"/>
</dbReference>
<feature type="binding site" evidence="8">
    <location>
        <position position="80"/>
    </location>
    <ligand>
        <name>substrate</name>
    </ligand>
</feature>
<evidence type="ECO:0000259" key="11">
    <source>
        <dbReference type="Pfam" id="PF02782"/>
    </source>
</evidence>
<evidence type="ECO:0000256" key="9">
    <source>
        <dbReference type="NCBIfam" id="TIGR02627"/>
    </source>
</evidence>
<feature type="active site" description="Proton acceptor" evidence="8">
    <location>
        <position position="238"/>
    </location>
</feature>
<feature type="binding site" evidence="8">
    <location>
        <begin position="12"/>
        <end position="16"/>
    </location>
    <ligand>
        <name>ATP</name>
        <dbReference type="ChEBI" id="CHEBI:30616"/>
    </ligand>
</feature>
<dbReference type="InterPro" id="IPR018485">
    <property type="entry name" value="FGGY_C"/>
</dbReference>
<feature type="domain" description="Carbohydrate kinase FGGY N-terminal" evidence="10">
    <location>
        <begin position="4"/>
        <end position="244"/>
    </location>
</feature>
<dbReference type="EMBL" id="JAUSTW010000002">
    <property type="protein sequence ID" value="MDQ0198659.1"/>
    <property type="molecule type" value="Genomic_DNA"/>
</dbReference>
<keyword evidence="7 8" id="KW-0684">Rhamnose metabolism</keyword>
<evidence type="ECO:0000256" key="8">
    <source>
        <dbReference type="HAMAP-Rule" id="MF_01535"/>
    </source>
</evidence>
<dbReference type="CDD" id="cd07771">
    <property type="entry name" value="ASKHA_NBD_FGGY_RhaB-like"/>
    <property type="match status" value="1"/>
</dbReference>
<evidence type="ECO:0000256" key="2">
    <source>
        <dbReference type="ARBA" id="ARBA00022679"/>
    </source>
</evidence>
<dbReference type="Pfam" id="PF00370">
    <property type="entry name" value="FGGY_N"/>
    <property type="match status" value="1"/>
</dbReference>
<gene>
    <name evidence="8" type="primary">rhaB</name>
    <name evidence="12" type="ORF">J2S10_001800</name>
</gene>
<dbReference type="InterPro" id="IPR013449">
    <property type="entry name" value="Rhamnulokinase"/>
</dbReference>
<dbReference type="HAMAP" id="MF_01535">
    <property type="entry name" value="Rhamnulokinase"/>
    <property type="match status" value="1"/>
</dbReference>
<dbReference type="InterPro" id="IPR043129">
    <property type="entry name" value="ATPase_NBD"/>
</dbReference>
<dbReference type="PANTHER" id="PTHR10196:SF93">
    <property type="entry name" value="L-RHAMNULOKINASE"/>
    <property type="match status" value="1"/>
</dbReference>
<dbReference type="Proteomes" id="UP001224122">
    <property type="component" value="Unassembled WGS sequence"/>
</dbReference>
<proteinExistence type="inferred from homology"/>
<feature type="binding site" evidence="8">
    <location>
        <position position="259"/>
    </location>
    <ligand>
        <name>ATP</name>
        <dbReference type="ChEBI" id="CHEBI:30616"/>
    </ligand>
</feature>
<keyword evidence="3 8" id="KW-0547">Nucleotide-binding</keyword>
<dbReference type="PANTHER" id="PTHR10196">
    <property type="entry name" value="SUGAR KINASE"/>
    <property type="match status" value="1"/>
</dbReference>
<evidence type="ECO:0000313" key="12">
    <source>
        <dbReference type="EMBL" id="MDQ0198659.1"/>
    </source>
</evidence>
<dbReference type="RefSeq" id="WP_307406674.1">
    <property type="nucleotide sequence ID" value="NZ_JAUSTW010000002.1"/>
</dbReference>
<dbReference type="InterPro" id="IPR018484">
    <property type="entry name" value="FGGY_N"/>
</dbReference>
<comment type="catalytic activity">
    <reaction evidence="8">
        <text>L-rhamnulose + ATP = L-rhamnulose 1-phosphate + ADP + H(+)</text>
        <dbReference type="Rhea" id="RHEA:20117"/>
        <dbReference type="ChEBI" id="CHEBI:15378"/>
        <dbReference type="ChEBI" id="CHEBI:17897"/>
        <dbReference type="ChEBI" id="CHEBI:30616"/>
        <dbReference type="ChEBI" id="CHEBI:58313"/>
        <dbReference type="ChEBI" id="CHEBI:456216"/>
        <dbReference type="EC" id="2.7.1.5"/>
    </reaction>
</comment>
<feature type="binding site" evidence="8">
    <location>
        <position position="403"/>
    </location>
    <ligand>
        <name>ATP</name>
        <dbReference type="ChEBI" id="CHEBI:30616"/>
    </ligand>
</feature>
<dbReference type="Pfam" id="PF02782">
    <property type="entry name" value="FGGY_C"/>
    <property type="match status" value="1"/>
</dbReference>
<evidence type="ECO:0000256" key="4">
    <source>
        <dbReference type="ARBA" id="ARBA00022777"/>
    </source>
</evidence>
<organism evidence="12 13">
    <name type="scientific">Neobacillus ginsengisoli</name>
    <dbReference type="NCBI Taxonomy" id="904295"/>
    <lineage>
        <taxon>Bacteria</taxon>
        <taxon>Bacillati</taxon>
        <taxon>Bacillota</taxon>
        <taxon>Bacilli</taxon>
        <taxon>Bacillales</taxon>
        <taxon>Bacillaceae</taxon>
        <taxon>Neobacillus</taxon>
    </lineage>
</organism>
<dbReference type="GO" id="GO:0008993">
    <property type="term" value="F:rhamnulokinase activity"/>
    <property type="evidence" value="ECO:0007669"/>
    <property type="project" value="UniProtKB-EC"/>
</dbReference>
<keyword evidence="2 8" id="KW-0808">Transferase</keyword>
<keyword evidence="5 8" id="KW-0067">ATP-binding</keyword>
<reference evidence="12 13" key="1">
    <citation type="submission" date="2023-07" db="EMBL/GenBank/DDBJ databases">
        <title>Genomic Encyclopedia of Type Strains, Phase IV (KMG-IV): sequencing the most valuable type-strain genomes for metagenomic binning, comparative biology and taxonomic classification.</title>
        <authorList>
            <person name="Goeker M."/>
        </authorList>
    </citation>
    <scope>NUCLEOTIDE SEQUENCE [LARGE SCALE GENOMIC DNA]</scope>
    <source>
        <strain evidence="12 13">DSM 27594</strain>
    </source>
</reference>
<dbReference type="PIRSF" id="PIRSF000538">
    <property type="entry name" value="GlpK"/>
    <property type="match status" value="1"/>
</dbReference>
<sequence length="473" mass="53791">MTKYSIAVDIGASSGRLILGYLENGVLKLNEIHRFENKIVKKGEAFCWEAGKLFQEIKNGLHQCKQMGIKPDSIGIDTWAVDFVLLDEDDMPLTEAVSYRDPRTDGIMEQVFGHIIKERLYLETGIQFQKFNTIFQLYSIKQSNPEILEKAKSFLMIPDYFNYLLTNKKVNEYTNATSTQLVNAFTKKWDVQLLDLLGINKEMFHEIKMPKTILGNLSEELVGEIGFDMKVILPATHDTGSAVISVPEKEDTIYISSGTWSLIGVENYFPICIMKALDYNFTNEGGLDYRYRFLKNIMGLWMIQEVKRNYQDVYSFAELVEMARAADSFKSLVDVNDDRFLKPENMVDEIRNYCQDTNQMQPNTPGEVAKCVFDSLAASYKLAVKEIEEIFEKQFKKINVIGGGCQNEMLNQLVADVTGKEVNAGPVEATAIGNIVAQLMALNEIEDIKDARAIIKKSFEIKKYLPAKHVLNQ</sequence>
<name>A0ABT9XUL2_9BACI</name>
<evidence type="ECO:0000259" key="10">
    <source>
        <dbReference type="Pfam" id="PF00370"/>
    </source>
</evidence>
<evidence type="ECO:0000256" key="3">
    <source>
        <dbReference type="ARBA" id="ARBA00022741"/>
    </source>
</evidence>
<dbReference type="EC" id="2.7.1.5" evidence="8 9"/>
<feature type="disulfide bond" evidence="8">
    <location>
        <begin position="354"/>
        <end position="371"/>
    </location>
</feature>
<evidence type="ECO:0000256" key="5">
    <source>
        <dbReference type="ARBA" id="ARBA00022840"/>
    </source>
</evidence>
<comment type="cofactor">
    <cofactor evidence="8">
        <name>Mg(2+)</name>
        <dbReference type="ChEBI" id="CHEBI:18420"/>
    </cofactor>
</comment>